<protein>
    <recommendedName>
        <fullName evidence="7">Major facilitator superfamily (MFS) profile domain-containing protein</fullName>
    </recommendedName>
</protein>
<dbReference type="SUPFAM" id="SSF103473">
    <property type="entry name" value="MFS general substrate transporter"/>
    <property type="match status" value="1"/>
</dbReference>
<evidence type="ECO:0000256" key="2">
    <source>
        <dbReference type="ARBA" id="ARBA00022448"/>
    </source>
</evidence>
<dbReference type="Pfam" id="PF07690">
    <property type="entry name" value="MFS_1"/>
    <property type="match status" value="1"/>
</dbReference>
<dbReference type="PANTHER" id="PTHR12778:SF10">
    <property type="entry name" value="MAJOR FACILITATOR SUPERFAMILY DOMAIN-CONTAINING PROTEIN 3"/>
    <property type="match status" value="1"/>
</dbReference>
<feature type="transmembrane region" description="Helical" evidence="6">
    <location>
        <begin position="339"/>
        <end position="360"/>
    </location>
</feature>
<gene>
    <name evidence="8" type="ORF">H1P_150044</name>
</gene>
<evidence type="ECO:0000256" key="6">
    <source>
        <dbReference type="SAM" id="Phobius"/>
    </source>
</evidence>
<dbReference type="EMBL" id="CAACVJ010000057">
    <property type="protein sequence ID" value="VEP12480.1"/>
    <property type="molecule type" value="Genomic_DNA"/>
</dbReference>
<feature type="domain" description="Major facilitator superfamily (MFS) profile" evidence="7">
    <location>
        <begin position="1"/>
        <end position="391"/>
    </location>
</feature>
<feature type="transmembrane region" description="Helical" evidence="6">
    <location>
        <begin position="203"/>
        <end position="226"/>
    </location>
</feature>
<dbReference type="AlphaFoldDB" id="A0A563VM03"/>
<dbReference type="PANTHER" id="PTHR12778">
    <property type="entry name" value="SOLUTE CARRIER FAMILY 33 ACETYL-COA TRANSPORTER -RELATED"/>
    <property type="match status" value="1"/>
</dbReference>
<evidence type="ECO:0000313" key="8">
    <source>
        <dbReference type="EMBL" id="VEP12480.1"/>
    </source>
</evidence>
<feature type="transmembrane region" description="Helical" evidence="6">
    <location>
        <begin position="366"/>
        <end position="388"/>
    </location>
</feature>
<keyword evidence="5 6" id="KW-0472">Membrane</keyword>
<feature type="transmembrane region" description="Helical" evidence="6">
    <location>
        <begin position="303"/>
        <end position="327"/>
    </location>
</feature>
<dbReference type="RefSeq" id="WP_144864155.1">
    <property type="nucleotide sequence ID" value="NZ_LR213777.1"/>
</dbReference>
<keyword evidence="3 6" id="KW-0812">Transmembrane</keyword>
<evidence type="ECO:0000313" key="9">
    <source>
        <dbReference type="Proteomes" id="UP000320055"/>
    </source>
</evidence>
<dbReference type="GO" id="GO:0005886">
    <property type="term" value="C:plasma membrane"/>
    <property type="evidence" value="ECO:0007669"/>
    <property type="project" value="UniProtKB-SubCell"/>
</dbReference>
<comment type="subcellular location">
    <subcellularLocation>
        <location evidence="1">Cell membrane</location>
        <topology evidence="1">Multi-pass membrane protein</topology>
    </subcellularLocation>
</comment>
<proteinExistence type="predicted"/>
<dbReference type="Proteomes" id="UP000320055">
    <property type="component" value="Unassembled WGS sequence"/>
</dbReference>
<accession>A0A563VM03</accession>
<evidence type="ECO:0000259" key="7">
    <source>
        <dbReference type="PROSITE" id="PS50850"/>
    </source>
</evidence>
<keyword evidence="9" id="KW-1185">Reference proteome</keyword>
<organism evidence="8 9">
    <name type="scientific">Hyella patelloides LEGE 07179</name>
    <dbReference type="NCBI Taxonomy" id="945734"/>
    <lineage>
        <taxon>Bacteria</taxon>
        <taxon>Bacillati</taxon>
        <taxon>Cyanobacteriota</taxon>
        <taxon>Cyanophyceae</taxon>
        <taxon>Pleurocapsales</taxon>
        <taxon>Hyellaceae</taxon>
        <taxon>Hyella</taxon>
    </lineage>
</organism>
<dbReference type="GO" id="GO:0022857">
    <property type="term" value="F:transmembrane transporter activity"/>
    <property type="evidence" value="ECO:0007669"/>
    <property type="project" value="InterPro"/>
</dbReference>
<dbReference type="InterPro" id="IPR020846">
    <property type="entry name" value="MFS_dom"/>
</dbReference>
<feature type="transmembrane region" description="Helical" evidence="6">
    <location>
        <begin position="97"/>
        <end position="117"/>
    </location>
</feature>
<dbReference type="OrthoDB" id="9787815at2"/>
<dbReference type="PROSITE" id="PS50850">
    <property type="entry name" value="MFS"/>
    <property type="match status" value="1"/>
</dbReference>
<feature type="transmembrane region" description="Helical" evidence="6">
    <location>
        <begin position="72"/>
        <end position="91"/>
    </location>
</feature>
<feature type="transmembrane region" description="Helical" evidence="6">
    <location>
        <begin position="246"/>
        <end position="268"/>
    </location>
</feature>
<feature type="transmembrane region" description="Helical" evidence="6">
    <location>
        <begin position="137"/>
        <end position="156"/>
    </location>
</feature>
<sequence length="391" mass="42549">MNKWGLLASLYVAQFLPIAFFGQTLPIFLRQQGISLELIGLTSLLSLPWTFKVLWSPLIDRYGWTKWGHYKFWIVLMQSLMGIAIIVCAFLDLETNFILLLAGMLIAITFAATQDIATDALAIEILKPSERGLGNSIQGAGGYLGSILGGGVILILLDTWGWTKSLLVMALVVFLLIFPVLFHRENLSIPKTDYKINFSTLGGFFKQSGMMGWIIILLVYMMGVTITSTMSRPLLVDLGMSMTEIGVMNGIVSFSGGFVGSILGGFLLKPLGRKRGLIVFGILMAIAIAFWILPTLGFTSLPLLYIVSCSLHFTYSMSCVPMFAISMDNSRPGNSGFDYTLQVTIIFIGSLLAGSYSGFIAESLGYAGAFAIASAISLLGVLLVITLFNNK</sequence>
<name>A0A563VM03_9CYAN</name>
<evidence type="ECO:0000256" key="3">
    <source>
        <dbReference type="ARBA" id="ARBA00022692"/>
    </source>
</evidence>
<dbReference type="InterPro" id="IPR004752">
    <property type="entry name" value="AmpG_permease/AT-1"/>
</dbReference>
<keyword evidence="4 6" id="KW-1133">Transmembrane helix</keyword>
<keyword evidence="2" id="KW-0813">Transport</keyword>
<feature type="transmembrane region" description="Helical" evidence="6">
    <location>
        <begin position="162"/>
        <end position="182"/>
    </location>
</feature>
<dbReference type="CDD" id="cd17485">
    <property type="entry name" value="MFS_MFSD3"/>
    <property type="match status" value="1"/>
</dbReference>
<dbReference type="InterPro" id="IPR036259">
    <property type="entry name" value="MFS_trans_sf"/>
</dbReference>
<dbReference type="InterPro" id="IPR011701">
    <property type="entry name" value="MFS"/>
</dbReference>
<evidence type="ECO:0000256" key="4">
    <source>
        <dbReference type="ARBA" id="ARBA00022989"/>
    </source>
</evidence>
<dbReference type="Gene3D" id="1.20.1250.20">
    <property type="entry name" value="MFS general substrate transporter like domains"/>
    <property type="match status" value="2"/>
</dbReference>
<feature type="transmembrane region" description="Helical" evidence="6">
    <location>
        <begin position="34"/>
        <end position="51"/>
    </location>
</feature>
<reference evidence="8 9" key="1">
    <citation type="submission" date="2019-01" db="EMBL/GenBank/DDBJ databases">
        <authorList>
            <person name="Brito A."/>
        </authorList>
    </citation>
    <scope>NUCLEOTIDE SEQUENCE [LARGE SCALE GENOMIC DNA]</scope>
    <source>
        <strain evidence="8">1</strain>
    </source>
</reference>
<evidence type="ECO:0000256" key="5">
    <source>
        <dbReference type="ARBA" id="ARBA00023136"/>
    </source>
</evidence>
<feature type="transmembrane region" description="Helical" evidence="6">
    <location>
        <begin position="277"/>
        <end position="297"/>
    </location>
</feature>
<evidence type="ECO:0000256" key="1">
    <source>
        <dbReference type="ARBA" id="ARBA00004651"/>
    </source>
</evidence>